<proteinExistence type="predicted"/>
<evidence type="ECO:0000313" key="3">
    <source>
        <dbReference type="Proteomes" id="UP000298358"/>
    </source>
</evidence>
<dbReference type="AlphaFoldDB" id="A0A4Y9FNJ0"/>
<evidence type="ECO:0000313" key="2">
    <source>
        <dbReference type="EMBL" id="TFU30586.1"/>
    </source>
</evidence>
<dbReference type="Pfam" id="PF10593">
    <property type="entry name" value="Z1"/>
    <property type="match status" value="1"/>
</dbReference>
<dbReference type="Proteomes" id="UP000298358">
    <property type="component" value="Unassembled WGS sequence"/>
</dbReference>
<accession>A0A4Y9FNJ0</accession>
<gene>
    <name evidence="2" type="ORF">E4U02_14470</name>
</gene>
<organism evidence="2 3">
    <name type="scientific">Microbacterium paludicola</name>
    <dbReference type="NCBI Taxonomy" id="300019"/>
    <lineage>
        <taxon>Bacteria</taxon>
        <taxon>Bacillati</taxon>
        <taxon>Actinomycetota</taxon>
        <taxon>Actinomycetes</taxon>
        <taxon>Micrococcales</taxon>
        <taxon>Microbacteriaceae</taxon>
        <taxon>Microbacterium</taxon>
    </lineage>
</organism>
<keyword evidence="3" id="KW-1185">Reference proteome</keyword>
<dbReference type="InterPro" id="IPR018310">
    <property type="entry name" value="Put_endonuclease_Z1-dom"/>
</dbReference>
<feature type="domain" description="Putative endonuclease Z1" evidence="1">
    <location>
        <begin position="382"/>
        <end position="601"/>
    </location>
</feature>
<sequence>MGSLSFEQLKATFETLQAMQPNRDPGARDAELLAQLAVYHPSFPDDYRAYLHRERERIEETALGHVVDGNGERSSWYDGPKSQIGIWPLYRTKLASRLPDQAVAAVDDSTSQILSRCANPRERGDRRKGLVIGYVQSGKTANYAGLIAKAVDAGYRIIIVLAGMHSNLRAQTQARLDSDLHLGELKVGGGGVAWHPLTDVNSDIAPTNQIGLVGNSGNAIVMVVKKNEKRLAHVLTFLKNIAKSDPEILRSRATLVIDDESDQATPNTLGGKQLISTINKRIRDIWAAIPTGTYVAYTATPFANIFANPNDPGDLYPDDFAVVLPRPEGYMGADTFFDTSRLADEEGAPPDALAREIDDVEAAILAPSGRDLSKYEPHITESLGKAIRWFLIATAIRQLRIGRASHSSMLLHTSHRVEAHDRLRDVVRDFLTSLALEREHRRDDFRVTFEEEIDRAVAFRGDEVVPAWNVVWAAVEELLARVQVRVDNGQSDERLAYPDDDPQTVIAIGGGTLSRGLTLEGLVVSYFLRTSNTYDTLLQMGRWFGFRPRYQDLARVWAASGMLDDYAHLALVERELRDDIELMAREGKTPRELAIPVLAHRGRLQITGPGKLAFVDLVHTGLGGTRRQTIYLDRSEQGLRRSHAAARALVQRAVESLEHLSAGVRRTGNGASAHLFRGLDHDSVVEFLDSYWVPSPETALQPQAMREWTSTHGNGKSWDLVLVSGPASNNAQFQYSPGIEVNVVSRAPLAEGTWSTDRFAEEIEAGADIVNIRALMSSADYTLDLSILGDNGLLTEAQQARLKTLNKSNAQDVRRFRKEVRPDSGVILLYAVSKDSTPEKKSSGRTFMGAADHLIGLGAVFPAAELERDGDYYAVEVQSIFDTGDVEEHDEIDLAPIDIEADFKSKIEDE</sequence>
<reference evidence="2 3" key="1">
    <citation type="submission" date="2019-03" db="EMBL/GenBank/DDBJ databases">
        <title>Diversity of the mouse oral microbiome.</title>
        <authorList>
            <person name="Joseph S."/>
            <person name="Aduse-Opoku J."/>
            <person name="Curtis M."/>
            <person name="Wade W."/>
            <person name="Hashim A."/>
        </authorList>
    </citation>
    <scope>NUCLEOTIDE SEQUENCE [LARGE SCALE GENOMIC DNA]</scope>
    <source>
        <strain evidence="2 3">P1012</strain>
    </source>
</reference>
<dbReference type="OrthoDB" id="436461at2"/>
<dbReference type="RefSeq" id="WP_135115526.1">
    <property type="nucleotide sequence ID" value="NZ_JADGLL010000057.1"/>
</dbReference>
<evidence type="ECO:0000259" key="1">
    <source>
        <dbReference type="Pfam" id="PF10593"/>
    </source>
</evidence>
<dbReference type="EMBL" id="SPQB01000057">
    <property type="protein sequence ID" value="TFU30586.1"/>
    <property type="molecule type" value="Genomic_DNA"/>
</dbReference>
<name>A0A4Y9FNJ0_9MICO</name>
<protein>
    <recommendedName>
        <fullName evidence="1">Putative endonuclease Z1 domain-containing protein</fullName>
    </recommendedName>
</protein>
<comment type="caution">
    <text evidence="2">The sequence shown here is derived from an EMBL/GenBank/DDBJ whole genome shotgun (WGS) entry which is preliminary data.</text>
</comment>